<dbReference type="AlphaFoldDB" id="A0A975XTN1"/>
<feature type="domain" description="Glycosyl transferase family 1" evidence="1">
    <location>
        <begin position="194"/>
        <end position="354"/>
    </location>
</feature>
<gene>
    <name evidence="3" type="ORF">Azoinq_08480</name>
</gene>
<dbReference type="EMBL" id="CP064782">
    <property type="protein sequence ID" value="QWT47912.1"/>
    <property type="molecule type" value="Genomic_DNA"/>
</dbReference>
<organism evidence="3 4">
    <name type="scientific">Azospira inquinata</name>
    <dbReference type="NCBI Taxonomy" id="2785627"/>
    <lineage>
        <taxon>Bacteria</taxon>
        <taxon>Pseudomonadati</taxon>
        <taxon>Pseudomonadota</taxon>
        <taxon>Betaproteobacteria</taxon>
        <taxon>Rhodocyclales</taxon>
        <taxon>Rhodocyclaceae</taxon>
        <taxon>Azospira</taxon>
    </lineage>
</organism>
<evidence type="ECO:0000259" key="1">
    <source>
        <dbReference type="Pfam" id="PF00534"/>
    </source>
</evidence>
<dbReference type="Pfam" id="PF00534">
    <property type="entry name" value="Glycos_transf_1"/>
    <property type="match status" value="1"/>
</dbReference>
<dbReference type="InterPro" id="IPR028098">
    <property type="entry name" value="Glyco_trans_4-like_N"/>
</dbReference>
<name>A0A975XTN1_9RHOO</name>
<reference evidence="3" key="1">
    <citation type="submission" date="2020-11" db="EMBL/GenBank/DDBJ databases">
        <title>Azospira inquinata sp. nov.</title>
        <authorList>
            <person name="Moe W.M."/>
            <person name="Mikes M.C."/>
        </authorList>
    </citation>
    <scope>NUCLEOTIDE SEQUENCE</scope>
    <source>
        <strain evidence="3">Azo-3</strain>
    </source>
</reference>
<dbReference type="RefSeq" id="WP_216130038.1">
    <property type="nucleotide sequence ID" value="NZ_CP064782.1"/>
</dbReference>
<dbReference type="KEGG" id="aiq:Azoinq_08480"/>
<protein>
    <submittedName>
        <fullName evidence="3">Glycosyltransferase family 4 protein</fullName>
    </submittedName>
</protein>
<sequence>MRIAIARQRYNPFGGAERFVDRALAALAREGAEVTLIARQWAGSVEACGGYQLLTCAPSYRTRVGRDRGFAACVQAAMGEGHFDLVQSHERIPGCTLYRAGDGVHAAWLEHRARILPAWKRWAQYADPYHRYLLRAEREMFEHPDLRAVICNSRLVQDEIVERFGLPREKLPIIRNGVDLQAFHPSLAERYRQPQRAAHGIGPEETVFLYVGSGFERKGVPQLLRAFAALKAPARLVVVGADRHLEGAKRLARDLGIASRTLFTGPVTDVKPWYGAADVFVLPTLYDPFPNAALEAMACGLPVVTSRACGISELIEPGRNGFILDALDVSAWSEVLERLADPSNHHVLMGDEARAAVADLSLESLAEELLTLYRQLLIPLNGGGRA</sequence>
<dbReference type="Pfam" id="PF13439">
    <property type="entry name" value="Glyco_transf_4"/>
    <property type="match status" value="1"/>
</dbReference>
<evidence type="ECO:0000259" key="2">
    <source>
        <dbReference type="Pfam" id="PF13439"/>
    </source>
</evidence>
<evidence type="ECO:0000313" key="3">
    <source>
        <dbReference type="EMBL" id="QWT47912.1"/>
    </source>
</evidence>
<keyword evidence="4" id="KW-1185">Reference proteome</keyword>
<dbReference type="Proteomes" id="UP000683428">
    <property type="component" value="Chromosome"/>
</dbReference>
<evidence type="ECO:0000313" key="4">
    <source>
        <dbReference type="Proteomes" id="UP000683428"/>
    </source>
</evidence>
<feature type="domain" description="Glycosyltransferase subfamily 4-like N-terminal" evidence="2">
    <location>
        <begin position="13"/>
        <end position="181"/>
    </location>
</feature>
<dbReference type="PANTHER" id="PTHR12526:SF623">
    <property type="entry name" value="WABG"/>
    <property type="match status" value="1"/>
</dbReference>
<dbReference type="PANTHER" id="PTHR12526">
    <property type="entry name" value="GLYCOSYLTRANSFERASE"/>
    <property type="match status" value="1"/>
</dbReference>
<dbReference type="InterPro" id="IPR001296">
    <property type="entry name" value="Glyco_trans_1"/>
</dbReference>
<dbReference type="CDD" id="cd03801">
    <property type="entry name" value="GT4_PimA-like"/>
    <property type="match status" value="1"/>
</dbReference>
<dbReference type="GO" id="GO:0016757">
    <property type="term" value="F:glycosyltransferase activity"/>
    <property type="evidence" value="ECO:0007669"/>
    <property type="project" value="TreeGrafter"/>
</dbReference>
<accession>A0A975XTN1</accession>
<proteinExistence type="predicted"/>